<evidence type="ECO:0000313" key="1">
    <source>
        <dbReference type="EMBL" id="CAG9183806.1"/>
    </source>
</evidence>
<name>A0ABM8XTY0_9BURK</name>
<comment type="caution">
    <text evidence="1">The sequence shown here is derived from an EMBL/GenBank/DDBJ whole genome shotgun (WGS) entry which is preliminary data.</text>
</comment>
<protein>
    <recommendedName>
        <fullName evidence="3">Haemolysin-type calcium binding-related domain-containing protein</fullName>
    </recommendedName>
</protein>
<evidence type="ECO:0008006" key="3">
    <source>
        <dbReference type="Google" id="ProtNLM"/>
    </source>
</evidence>
<proteinExistence type="predicted"/>
<reference evidence="1 2" key="1">
    <citation type="submission" date="2021-08" db="EMBL/GenBank/DDBJ databases">
        <authorList>
            <person name="Peeters C."/>
        </authorList>
    </citation>
    <scope>NUCLEOTIDE SEQUENCE [LARGE SCALE GENOMIC DNA]</scope>
    <source>
        <strain evidence="1 2">LMG 23992</strain>
    </source>
</reference>
<organism evidence="1 2">
    <name type="scientific">Cupriavidus laharis</name>
    <dbReference type="NCBI Taxonomy" id="151654"/>
    <lineage>
        <taxon>Bacteria</taxon>
        <taxon>Pseudomonadati</taxon>
        <taxon>Pseudomonadota</taxon>
        <taxon>Betaproteobacteria</taxon>
        <taxon>Burkholderiales</taxon>
        <taxon>Burkholderiaceae</taxon>
        <taxon>Cupriavidus</taxon>
    </lineage>
</organism>
<gene>
    <name evidence="1" type="ORF">LMG23992_05089</name>
</gene>
<evidence type="ECO:0000313" key="2">
    <source>
        <dbReference type="Proteomes" id="UP000727654"/>
    </source>
</evidence>
<dbReference type="Proteomes" id="UP000727654">
    <property type="component" value="Unassembled WGS sequence"/>
</dbReference>
<dbReference type="EMBL" id="CAJZAI010000021">
    <property type="protein sequence ID" value="CAG9183806.1"/>
    <property type="molecule type" value="Genomic_DNA"/>
</dbReference>
<accession>A0ABM8XTY0</accession>
<keyword evidence="2" id="KW-1185">Reference proteome</keyword>
<sequence length="117" mass="12856">MLEETGGVSIARGTLRVVLHFFASAGSWSMGTTTYSFRWQNGAFELIGYDSNSVMRNSGVTEDVSINFSTGNVKRTTGNIENDAEKVTWQKLPSSRRWTIDSVGDGAEFDPLHGHAH</sequence>